<dbReference type="CDD" id="cd03425">
    <property type="entry name" value="NUDIX_MutT_NudA_like"/>
    <property type="match status" value="1"/>
</dbReference>
<proteinExistence type="inferred from homology"/>
<dbReference type="InterPro" id="IPR020476">
    <property type="entry name" value="Nudix_hydrolase"/>
</dbReference>
<dbReference type="InterPro" id="IPR020084">
    <property type="entry name" value="NUDIX_hydrolase_CS"/>
</dbReference>
<keyword evidence="9" id="KW-0234">DNA repair</keyword>
<keyword evidence="5" id="KW-0479">Metal-binding</keyword>
<dbReference type="InterPro" id="IPR000086">
    <property type="entry name" value="NUDIX_hydrolase_dom"/>
</dbReference>
<dbReference type="PANTHER" id="PTHR47707:SF1">
    <property type="entry name" value="NUDIX HYDROLASE FAMILY PROTEIN"/>
    <property type="match status" value="1"/>
</dbReference>
<dbReference type="SUPFAM" id="SSF55811">
    <property type="entry name" value="Nudix"/>
    <property type="match status" value="1"/>
</dbReference>
<dbReference type="RefSeq" id="WP_252621847.1">
    <property type="nucleotide sequence ID" value="NZ_CP099490.1"/>
</dbReference>
<sequence>MSTTGGGSGTDSRAPVGNLERLVVAAALVDDLSHPTRLLAARRSAPAALAGGWEFPGGKVEPGEEPVSALHREVQEELGVGIRLGSPVPGPLDGRWPLQVADFTLALWWAVPLGEPQPLQDHDLLRWLSEPELDTVSWLVSNAPMVAAIRADLFALS</sequence>
<dbReference type="Proteomes" id="UP001056535">
    <property type="component" value="Chromosome"/>
</dbReference>
<dbReference type="Gene3D" id="3.90.79.10">
    <property type="entry name" value="Nucleoside Triphosphate Pyrophosphohydrolase"/>
    <property type="match status" value="1"/>
</dbReference>
<evidence type="ECO:0000256" key="11">
    <source>
        <dbReference type="ARBA" id="ARBA00038905"/>
    </source>
</evidence>
<evidence type="ECO:0000259" key="13">
    <source>
        <dbReference type="PROSITE" id="PS51462"/>
    </source>
</evidence>
<evidence type="ECO:0000256" key="2">
    <source>
        <dbReference type="ARBA" id="ARBA00005582"/>
    </source>
</evidence>
<evidence type="ECO:0000256" key="9">
    <source>
        <dbReference type="ARBA" id="ARBA00023204"/>
    </source>
</evidence>
<comment type="cofactor">
    <cofactor evidence="1">
        <name>Mg(2+)</name>
        <dbReference type="ChEBI" id="CHEBI:18420"/>
    </cofactor>
</comment>
<keyword evidence="3" id="KW-0515">Mutator protein</keyword>
<comment type="catalytic activity">
    <reaction evidence="10">
        <text>8-oxo-dGTP + H2O = 8-oxo-dGMP + diphosphate + H(+)</text>
        <dbReference type="Rhea" id="RHEA:31575"/>
        <dbReference type="ChEBI" id="CHEBI:15377"/>
        <dbReference type="ChEBI" id="CHEBI:15378"/>
        <dbReference type="ChEBI" id="CHEBI:33019"/>
        <dbReference type="ChEBI" id="CHEBI:63224"/>
        <dbReference type="ChEBI" id="CHEBI:77896"/>
        <dbReference type="EC" id="3.6.1.55"/>
    </reaction>
</comment>
<dbReference type="PRINTS" id="PR00502">
    <property type="entry name" value="NUDIXFAMILY"/>
</dbReference>
<gene>
    <name evidence="14" type="ORF">NF557_04040</name>
</gene>
<evidence type="ECO:0000313" key="15">
    <source>
        <dbReference type="Proteomes" id="UP001056535"/>
    </source>
</evidence>
<evidence type="ECO:0000256" key="6">
    <source>
        <dbReference type="ARBA" id="ARBA00022763"/>
    </source>
</evidence>
<keyword evidence="6" id="KW-0227">DNA damage</keyword>
<keyword evidence="4" id="KW-0235">DNA replication</keyword>
<evidence type="ECO:0000256" key="10">
    <source>
        <dbReference type="ARBA" id="ARBA00035861"/>
    </source>
</evidence>
<evidence type="ECO:0000256" key="1">
    <source>
        <dbReference type="ARBA" id="ARBA00001946"/>
    </source>
</evidence>
<dbReference type="EC" id="3.6.1.55" evidence="11"/>
<evidence type="ECO:0000256" key="4">
    <source>
        <dbReference type="ARBA" id="ARBA00022705"/>
    </source>
</evidence>
<feature type="domain" description="Nudix hydrolase" evidence="13">
    <location>
        <begin position="19"/>
        <end position="153"/>
    </location>
</feature>
<dbReference type="EMBL" id="CP099490">
    <property type="protein sequence ID" value="USQ77096.1"/>
    <property type="molecule type" value="Genomic_DNA"/>
</dbReference>
<dbReference type="Pfam" id="PF00293">
    <property type="entry name" value="NUDIX"/>
    <property type="match status" value="1"/>
</dbReference>
<dbReference type="InterPro" id="IPR015797">
    <property type="entry name" value="NUDIX_hydrolase-like_dom_sf"/>
</dbReference>
<keyword evidence="15" id="KW-1185">Reference proteome</keyword>
<comment type="similarity">
    <text evidence="2 12">Belongs to the Nudix hydrolase family.</text>
</comment>
<evidence type="ECO:0000256" key="3">
    <source>
        <dbReference type="ARBA" id="ARBA00022457"/>
    </source>
</evidence>
<evidence type="ECO:0000256" key="7">
    <source>
        <dbReference type="ARBA" id="ARBA00022801"/>
    </source>
</evidence>
<dbReference type="PANTHER" id="PTHR47707">
    <property type="entry name" value="8-OXO-DGTP DIPHOSPHATASE"/>
    <property type="match status" value="1"/>
</dbReference>
<name>A0ABY4YJX5_9MICO</name>
<evidence type="ECO:0000256" key="8">
    <source>
        <dbReference type="ARBA" id="ARBA00022842"/>
    </source>
</evidence>
<dbReference type="PROSITE" id="PS51462">
    <property type="entry name" value="NUDIX"/>
    <property type="match status" value="1"/>
</dbReference>
<evidence type="ECO:0000256" key="12">
    <source>
        <dbReference type="RuleBase" id="RU003476"/>
    </source>
</evidence>
<dbReference type="PROSITE" id="PS00893">
    <property type="entry name" value="NUDIX_BOX"/>
    <property type="match status" value="1"/>
</dbReference>
<keyword evidence="8" id="KW-0460">Magnesium</keyword>
<evidence type="ECO:0000313" key="14">
    <source>
        <dbReference type="EMBL" id="USQ77096.1"/>
    </source>
</evidence>
<reference evidence="14" key="1">
    <citation type="submission" date="2022-06" db="EMBL/GenBank/DDBJ databases">
        <title>Ornithinimicrobium JY.X270.</title>
        <authorList>
            <person name="Huang Y."/>
        </authorList>
    </citation>
    <scope>NUCLEOTIDE SEQUENCE</scope>
    <source>
        <strain evidence="14">JY.X270</strain>
    </source>
</reference>
<protein>
    <recommendedName>
        <fullName evidence="11">8-oxo-dGTP diphosphatase</fullName>
        <ecNumber evidence="11">3.6.1.55</ecNumber>
    </recommendedName>
</protein>
<accession>A0ABY4YJX5</accession>
<evidence type="ECO:0000256" key="5">
    <source>
        <dbReference type="ARBA" id="ARBA00022723"/>
    </source>
</evidence>
<dbReference type="InterPro" id="IPR047127">
    <property type="entry name" value="MutT-like"/>
</dbReference>
<organism evidence="14 15">
    <name type="scientific">Ornithinimicrobium cryptoxanthini</name>
    <dbReference type="NCBI Taxonomy" id="2934161"/>
    <lineage>
        <taxon>Bacteria</taxon>
        <taxon>Bacillati</taxon>
        <taxon>Actinomycetota</taxon>
        <taxon>Actinomycetes</taxon>
        <taxon>Micrococcales</taxon>
        <taxon>Ornithinimicrobiaceae</taxon>
        <taxon>Ornithinimicrobium</taxon>
    </lineage>
</organism>
<keyword evidence="7 12" id="KW-0378">Hydrolase</keyword>